<dbReference type="InterPro" id="IPR045014">
    <property type="entry name" value="TM41A/B"/>
</dbReference>
<gene>
    <name evidence="7" type="ORF">cyc_04053</name>
</gene>
<evidence type="ECO:0000256" key="2">
    <source>
        <dbReference type="ARBA" id="ARBA00022692"/>
    </source>
</evidence>
<dbReference type="VEuPathDB" id="ToxoDB:LOC34620642"/>
<proteinExistence type="inferred from homology"/>
<dbReference type="EMBL" id="JROU02000667">
    <property type="protein sequence ID" value="OEH78595.1"/>
    <property type="molecule type" value="Genomic_DNA"/>
</dbReference>
<keyword evidence="8" id="KW-1185">Reference proteome</keyword>
<dbReference type="PANTHER" id="PTHR43220">
    <property type="match status" value="1"/>
</dbReference>
<evidence type="ECO:0000256" key="1">
    <source>
        <dbReference type="ARBA" id="ARBA00004141"/>
    </source>
</evidence>
<dbReference type="InParanoid" id="A0A1D3D588"/>
<comment type="subcellular location">
    <subcellularLocation>
        <location evidence="1">Membrane</location>
        <topology evidence="1">Multi-pass membrane protein</topology>
    </subcellularLocation>
</comment>
<protein>
    <submittedName>
        <fullName evidence="7">Snare associated Golgi protein family domain-containing protein</fullName>
    </submittedName>
</protein>
<evidence type="ECO:0000313" key="8">
    <source>
        <dbReference type="Proteomes" id="UP000095192"/>
    </source>
</evidence>
<evidence type="ECO:0000256" key="3">
    <source>
        <dbReference type="ARBA" id="ARBA00022989"/>
    </source>
</evidence>
<organism evidence="7 8">
    <name type="scientific">Cyclospora cayetanensis</name>
    <dbReference type="NCBI Taxonomy" id="88456"/>
    <lineage>
        <taxon>Eukaryota</taxon>
        <taxon>Sar</taxon>
        <taxon>Alveolata</taxon>
        <taxon>Apicomplexa</taxon>
        <taxon>Conoidasida</taxon>
        <taxon>Coccidia</taxon>
        <taxon>Eucoccidiorida</taxon>
        <taxon>Eimeriorina</taxon>
        <taxon>Eimeriidae</taxon>
        <taxon>Cyclospora</taxon>
    </lineage>
</organism>
<dbReference type="PANTHER" id="PTHR43220:SF18">
    <property type="entry name" value="TRANSMEMBRANE PROTEIN 41B"/>
    <property type="match status" value="1"/>
</dbReference>
<keyword evidence="4 6" id="KW-0472">Membrane</keyword>
<sequence length="194" mass="20998">MAVTLLLGALYSPLFAFSLASLLSAVGPSLAYFMFKASGRPLVVRFFPNQLQRMRRLIHPKQSSGNRGRHRSPLPIEHKEIACKTGASATHQKQSKTWETQLDLMLTILFLRVSPFPNLVINAAFSMGSALGSLDSLSSGITCPTPSPITAVIAGWRPFAVFAVGAVAVALLKAALKKFRPSRFVEEEAVDSAE</sequence>
<accession>A0A1D3D588</accession>
<name>A0A1D3D588_9EIME</name>
<feature type="transmembrane region" description="Helical" evidence="6">
    <location>
        <begin position="156"/>
        <end position="176"/>
    </location>
</feature>
<evidence type="ECO:0000256" key="5">
    <source>
        <dbReference type="ARBA" id="ARBA00025797"/>
    </source>
</evidence>
<dbReference type="VEuPathDB" id="ToxoDB:cyc_04053"/>
<dbReference type="Proteomes" id="UP000095192">
    <property type="component" value="Unassembled WGS sequence"/>
</dbReference>
<evidence type="ECO:0000256" key="6">
    <source>
        <dbReference type="SAM" id="Phobius"/>
    </source>
</evidence>
<keyword evidence="3 6" id="KW-1133">Transmembrane helix</keyword>
<comment type="caution">
    <text evidence="7">The sequence shown here is derived from an EMBL/GenBank/DDBJ whole genome shotgun (WGS) entry which is preliminary data.</text>
</comment>
<dbReference type="AlphaFoldDB" id="A0A1D3D588"/>
<evidence type="ECO:0000256" key="4">
    <source>
        <dbReference type="ARBA" id="ARBA00023136"/>
    </source>
</evidence>
<keyword evidence="2 6" id="KW-0812">Transmembrane</keyword>
<comment type="similarity">
    <text evidence="5">Belongs to the TMEM41 family.</text>
</comment>
<reference evidence="7 8" key="1">
    <citation type="journal article" date="2016" name="BMC Genomics">
        <title>Comparative genomics reveals Cyclospora cayetanensis possesses coccidia-like metabolism and invasion components but unique surface antigens.</title>
        <authorList>
            <person name="Liu S."/>
            <person name="Wang L."/>
            <person name="Zheng H."/>
            <person name="Xu Z."/>
            <person name="Roellig D.M."/>
            <person name="Li N."/>
            <person name="Frace M.A."/>
            <person name="Tang K."/>
            <person name="Arrowood M.J."/>
            <person name="Moss D.M."/>
            <person name="Zhang L."/>
            <person name="Feng Y."/>
            <person name="Xiao L."/>
        </authorList>
    </citation>
    <scope>NUCLEOTIDE SEQUENCE [LARGE SCALE GENOMIC DNA]</scope>
    <source>
        <strain evidence="7 8">CHN_HEN01</strain>
    </source>
</reference>
<dbReference type="GO" id="GO:0016020">
    <property type="term" value="C:membrane"/>
    <property type="evidence" value="ECO:0007669"/>
    <property type="project" value="UniProtKB-SubCell"/>
</dbReference>
<evidence type="ECO:0000313" key="7">
    <source>
        <dbReference type="EMBL" id="OEH78595.1"/>
    </source>
</evidence>